<protein>
    <submittedName>
        <fullName evidence="2">DNA gyrase inhibitor</fullName>
    </submittedName>
</protein>
<dbReference type="PANTHER" id="PTHR40055">
    <property type="entry name" value="TRANSCRIPTIONAL REGULATOR YGIV-RELATED"/>
    <property type="match status" value="1"/>
</dbReference>
<dbReference type="OrthoDB" id="5337216at2"/>
<dbReference type="SMART" id="SM00871">
    <property type="entry name" value="AraC_E_bind"/>
    <property type="match status" value="1"/>
</dbReference>
<dbReference type="AlphaFoldDB" id="A0A177ZRN9"/>
<proteinExistence type="predicted"/>
<feature type="domain" description="AraC effector-binding" evidence="1">
    <location>
        <begin position="1"/>
        <end position="148"/>
    </location>
</feature>
<dbReference type="InterPro" id="IPR010499">
    <property type="entry name" value="AraC_E-bd"/>
</dbReference>
<accession>A0A177ZRN9</accession>
<dbReference type="PANTHER" id="PTHR40055:SF1">
    <property type="entry name" value="TRANSCRIPTIONAL REGULATOR YGIV-RELATED"/>
    <property type="match status" value="1"/>
</dbReference>
<dbReference type="RefSeq" id="WP_057987836.1">
    <property type="nucleotide sequence ID" value="NZ_LDJR01000050.1"/>
</dbReference>
<dbReference type="PATRIC" id="fig|217031.6.peg.2677"/>
<comment type="caution">
    <text evidence="2">The sequence shown here is derived from an EMBL/GenBank/DDBJ whole genome shotgun (WGS) entry which is preliminary data.</text>
</comment>
<sequence length="150" mass="17295">MTLKFETLPKYRIAYMRNMGPYGPSNKQTMEKLKDWAKEKKLFHSTILLGIPQDNPETTAPENCRYDACIVIPENYLLDDSINEGELQGGNYVVFKMNHTAEDIQKAWDEWLPALQKSGYQIANKPILERYTSELVNNHTCDICIPVKIP</sequence>
<dbReference type="STRING" id="217031.ABB05_12440"/>
<dbReference type="Proteomes" id="UP000077881">
    <property type="component" value="Unassembled WGS sequence"/>
</dbReference>
<evidence type="ECO:0000259" key="1">
    <source>
        <dbReference type="SMART" id="SM00871"/>
    </source>
</evidence>
<dbReference type="SUPFAM" id="SSF55136">
    <property type="entry name" value="Probable bacterial effector-binding domain"/>
    <property type="match status" value="1"/>
</dbReference>
<organism evidence="2 3">
    <name type="scientific">Lederbergia galactosidilytica</name>
    <dbReference type="NCBI Taxonomy" id="217031"/>
    <lineage>
        <taxon>Bacteria</taxon>
        <taxon>Bacillati</taxon>
        <taxon>Bacillota</taxon>
        <taxon>Bacilli</taxon>
        <taxon>Bacillales</taxon>
        <taxon>Bacillaceae</taxon>
        <taxon>Lederbergia</taxon>
    </lineage>
</organism>
<reference evidence="2 3" key="1">
    <citation type="submission" date="2015-05" db="EMBL/GenBank/DDBJ databases">
        <title>Comparison of genome.</title>
        <authorList>
            <person name="Zheng Z."/>
            <person name="Sun M."/>
        </authorList>
    </citation>
    <scope>NUCLEOTIDE SEQUENCE [LARGE SCALE GENOMIC DNA]</scope>
    <source>
        <strain evidence="2 3">G25-74</strain>
    </source>
</reference>
<dbReference type="InterPro" id="IPR029442">
    <property type="entry name" value="GyrI-like"/>
</dbReference>
<evidence type="ECO:0000313" key="2">
    <source>
        <dbReference type="EMBL" id="OAK70555.1"/>
    </source>
</evidence>
<dbReference type="InterPro" id="IPR050908">
    <property type="entry name" value="SmbC-like"/>
</dbReference>
<evidence type="ECO:0000313" key="3">
    <source>
        <dbReference type="Proteomes" id="UP000077881"/>
    </source>
</evidence>
<gene>
    <name evidence="2" type="ORF">ABB05_12440</name>
</gene>
<name>A0A177ZRN9_9BACI</name>
<dbReference type="InterPro" id="IPR011256">
    <property type="entry name" value="Reg_factor_effector_dom_sf"/>
</dbReference>
<keyword evidence="3" id="KW-1185">Reference proteome</keyword>
<dbReference type="Pfam" id="PF06445">
    <property type="entry name" value="GyrI-like"/>
    <property type="match status" value="1"/>
</dbReference>
<dbReference type="EMBL" id="LDJR01000050">
    <property type="protein sequence ID" value="OAK70555.1"/>
    <property type="molecule type" value="Genomic_DNA"/>
</dbReference>
<dbReference type="Gene3D" id="3.20.80.10">
    <property type="entry name" value="Regulatory factor, effector binding domain"/>
    <property type="match status" value="1"/>
</dbReference>